<keyword evidence="2" id="KW-1185">Reference proteome</keyword>
<dbReference type="PROSITE" id="PS51257">
    <property type="entry name" value="PROKAR_LIPOPROTEIN"/>
    <property type="match status" value="1"/>
</dbReference>
<dbReference type="InParanoid" id="A0A409YAU1"/>
<dbReference type="Gene3D" id="2.60.120.260">
    <property type="entry name" value="Galactose-binding domain-like"/>
    <property type="match status" value="2"/>
</dbReference>
<protein>
    <submittedName>
        <fullName evidence="1">Uncharacterized protein</fullName>
    </submittedName>
</protein>
<reference evidence="1 2" key="1">
    <citation type="journal article" date="2018" name="Evol. Lett.">
        <title>Horizontal gene cluster transfer increased hallucinogenic mushroom diversity.</title>
        <authorList>
            <person name="Reynolds H.T."/>
            <person name="Vijayakumar V."/>
            <person name="Gluck-Thaler E."/>
            <person name="Korotkin H.B."/>
            <person name="Matheny P.B."/>
            <person name="Slot J.C."/>
        </authorList>
    </citation>
    <scope>NUCLEOTIDE SEQUENCE [LARGE SCALE GENOMIC DNA]</scope>
    <source>
        <strain evidence="1 2">SRW20</strain>
    </source>
</reference>
<proteinExistence type="predicted"/>
<sequence>MVTFAKDAAGLIGFDLDVDIHALPIIVFGCWARSVLGLDFSDSLWIWTDETTINFSDPVGSRAFRNDWCPPEGKIPFSANILITVDNEYGLYVNGLWVGSGSDWQTVQSYCVSLTPGCNTFAVNATNDVGTAANPGAVLAAIQITYTDGTTYNLVSDTTWRYSLTVPFDSLQPGTPVQNWPFAVEQSPYGVWPWGTLQLPPQPAELTLKDANWIWTNELRRIGFNGSYLPLPVGSRAFRKEVILPSGRAAVAALVTMAADDQYSLYVQGEFIGSGTAWTTAQPYAVTFPTPLTQITIAVSATNTGSLAGLIAAVQLVLNDDGCAPFTSIVTDVSWKFATSPSDGWQSPTFDDSSWLNAVVIGPYGISPWGDITISA</sequence>
<organism evidence="1 2">
    <name type="scientific">Gymnopilus dilepis</name>
    <dbReference type="NCBI Taxonomy" id="231916"/>
    <lineage>
        <taxon>Eukaryota</taxon>
        <taxon>Fungi</taxon>
        <taxon>Dikarya</taxon>
        <taxon>Basidiomycota</taxon>
        <taxon>Agaricomycotina</taxon>
        <taxon>Agaricomycetes</taxon>
        <taxon>Agaricomycetidae</taxon>
        <taxon>Agaricales</taxon>
        <taxon>Agaricineae</taxon>
        <taxon>Hymenogastraceae</taxon>
        <taxon>Gymnopilus</taxon>
    </lineage>
</organism>
<dbReference type="STRING" id="231916.A0A409YAU1"/>
<evidence type="ECO:0000313" key="1">
    <source>
        <dbReference type="EMBL" id="PPR00126.1"/>
    </source>
</evidence>
<accession>A0A409YAU1</accession>
<dbReference type="Proteomes" id="UP000284706">
    <property type="component" value="Unassembled WGS sequence"/>
</dbReference>
<dbReference type="AlphaFoldDB" id="A0A409YAU1"/>
<dbReference type="OrthoDB" id="10036721at2759"/>
<name>A0A409YAU1_9AGAR</name>
<dbReference type="EMBL" id="NHYE01001028">
    <property type="protein sequence ID" value="PPR00126.1"/>
    <property type="molecule type" value="Genomic_DNA"/>
</dbReference>
<gene>
    <name evidence="1" type="ORF">CVT26_008906</name>
</gene>
<evidence type="ECO:0000313" key="2">
    <source>
        <dbReference type="Proteomes" id="UP000284706"/>
    </source>
</evidence>
<comment type="caution">
    <text evidence="1">The sequence shown here is derived from an EMBL/GenBank/DDBJ whole genome shotgun (WGS) entry which is preliminary data.</text>
</comment>